<reference evidence="8 9" key="1">
    <citation type="submission" date="2019-12" db="EMBL/GenBank/DDBJ databases">
        <title>Whole-genome analyses of novel actinobacteria.</title>
        <authorList>
            <person name="Sahin N."/>
            <person name="Saygin H."/>
        </authorList>
    </citation>
    <scope>NUCLEOTIDE SEQUENCE [LARGE SCALE GENOMIC DNA]</scope>
    <source>
        <strain evidence="8 9">KC615</strain>
    </source>
</reference>
<evidence type="ECO:0000256" key="5">
    <source>
        <dbReference type="SAM" id="Phobius"/>
    </source>
</evidence>
<gene>
    <name evidence="8" type="ORF">GSM42_01710</name>
</gene>
<dbReference type="GO" id="GO:0140359">
    <property type="term" value="F:ABC-type transporter activity"/>
    <property type="evidence" value="ECO:0007669"/>
    <property type="project" value="InterPro"/>
</dbReference>
<organism evidence="8 9">
    <name type="scientific">Shimazuella alba</name>
    <dbReference type="NCBI Taxonomy" id="2690964"/>
    <lineage>
        <taxon>Bacteria</taxon>
        <taxon>Bacillati</taxon>
        <taxon>Bacillota</taxon>
        <taxon>Bacilli</taxon>
        <taxon>Bacillales</taxon>
        <taxon>Thermoactinomycetaceae</taxon>
        <taxon>Shimazuella</taxon>
    </lineage>
</organism>
<feature type="transmembrane region" description="Helical" evidence="5">
    <location>
        <begin position="67"/>
        <end position="88"/>
    </location>
</feature>
<dbReference type="Pfam" id="PF00005">
    <property type="entry name" value="ABC_tran"/>
    <property type="match status" value="1"/>
</dbReference>
<dbReference type="InterPro" id="IPR050334">
    <property type="entry name" value="Molybdenum_import_ModC"/>
</dbReference>
<dbReference type="SUPFAM" id="SSF52540">
    <property type="entry name" value="P-loop containing nucleoside triphosphate hydrolases"/>
    <property type="match status" value="1"/>
</dbReference>
<comment type="subcellular location">
    <subcellularLocation>
        <location evidence="1">Cell membrane</location>
        <topology evidence="1">Multi-pass membrane protein</topology>
    </subcellularLocation>
</comment>
<protein>
    <submittedName>
        <fullName evidence="8">ATP-binding cassette domain-containing protein</fullName>
    </submittedName>
</protein>
<dbReference type="EMBL" id="WUUL01000001">
    <property type="protein sequence ID" value="MXQ52489.1"/>
    <property type="molecule type" value="Genomic_DNA"/>
</dbReference>
<evidence type="ECO:0000256" key="2">
    <source>
        <dbReference type="ARBA" id="ARBA00022692"/>
    </source>
</evidence>
<dbReference type="GO" id="GO:0016887">
    <property type="term" value="F:ATP hydrolysis activity"/>
    <property type="evidence" value="ECO:0007669"/>
    <property type="project" value="InterPro"/>
</dbReference>
<keyword evidence="3 5" id="KW-1133">Transmembrane helix</keyword>
<accession>A0A6I4VLJ4</accession>
<comment type="caution">
    <text evidence="8">The sequence shown here is derived from an EMBL/GenBank/DDBJ whole genome shotgun (WGS) entry which is preliminary data.</text>
</comment>
<dbReference type="GO" id="GO:0005886">
    <property type="term" value="C:plasma membrane"/>
    <property type="evidence" value="ECO:0007669"/>
    <property type="project" value="UniProtKB-SubCell"/>
</dbReference>
<evidence type="ECO:0000313" key="9">
    <source>
        <dbReference type="Proteomes" id="UP000430692"/>
    </source>
</evidence>
<dbReference type="Gene3D" id="1.20.1560.10">
    <property type="entry name" value="ABC transporter type 1, transmembrane domain"/>
    <property type="match status" value="1"/>
</dbReference>
<dbReference type="Proteomes" id="UP000430692">
    <property type="component" value="Unassembled WGS sequence"/>
</dbReference>
<dbReference type="InterPro" id="IPR011527">
    <property type="entry name" value="ABC1_TM_dom"/>
</dbReference>
<feature type="domain" description="ABC transmembrane type-1" evidence="7">
    <location>
        <begin position="136"/>
        <end position="319"/>
    </location>
</feature>
<evidence type="ECO:0000259" key="7">
    <source>
        <dbReference type="PROSITE" id="PS50929"/>
    </source>
</evidence>
<feature type="domain" description="ABC transporter" evidence="6">
    <location>
        <begin position="350"/>
        <end position="613"/>
    </location>
</feature>
<dbReference type="SUPFAM" id="SSF90123">
    <property type="entry name" value="ABC transporter transmembrane region"/>
    <property type="match status" value="1"/>
</dbReference>
<dbReference type="InterPro" id="IPR027417">
    <property type="entry name" value="P-loop_NTPase"/>
</dbReference>
<evidence type="ECO:0000256" key="3">
    <source>
        <dbReference type="ARBA" id="ARBA00022989"/>
    </source>
</evidence>
<keyword evidence="2 5" id="KW-0812">Transmembrane</keyword>
<dbReference type="AlphaFoldDB" id="A0A6I4VLJ4"/>
<evidence type="ECO:0000313" key="8">
    <source>
        <dbReference type="EMBL" id="MXQ52489.1"/>
    </source>
</evidence>
<sequence length="632" mass="71469">MWFELFEKKKKTEEQRKEQRNFRKGVGYSFRSLTADRVVLTRALVLLLLEGVAVALVPIAMGELLSNPVAATVTLTVSINAVQYYLLLWYMETQRLLRVVNADYLGMEIAKVVSKTSKQSLLRISEQSGQLHSSIVRNVSLFVANIPEIAQFLVIIGGNLVALVVLFGAGKYLFFSLMGMLLMSILSCFTYRWNLELSRQAKKLDANQNNHLDGLVKNLEVHQQSGATTFKLRILKNVLDKQTKLYKRNEWMNVLRFVWFRILPTLVFMWLIYITAISDKRSPADLSMLGICAGTAMQFSYQVVQSLLGLGKHFGDLQHLGQLLNAPRRPQGNRVLKKVSSLSLSTSLRVKFANGHVLFPNGLVPCNKQLTELRMDAGQFVVFVGEIGSGKSTVAKILARVYENLPEDDTHWTGSYQVQDNGHEWLPVFDTNLLTFYRNVFHAPQTANYVDSEQKEIEWVPGTVRDNIGYFLRHEELSLTPQRVDELIWEAAELVGLQTQLKQEVRTLSGGELALCMLGRSLAGVLLGEIKVLILDETFANLNGAKAQAVLSNLRRLVKQYQLTIILVSHKDEFNPPDALAYVFGSNGKGIIEMGQVAMLRKRWFSHYNNATGRRSWFTSLLTRSFKKCDLV</sequence>
<proteinExistence type="predicted"/>
<keyword evidence="8" id="KW-0547">Nucleotide-binding</keyword>
<feature type="transmembrane region" description="Helical" evidence="5">
    <location>
        <begin position="149"/>
        <end position="167"/>
    </location>
</feature>
<dbReference type="PROSITE" id="PS50893">
    <property type="entry name" value="ABC_TRANSPORTER_2"/>
    <property type="match status" value="1"/>
</dbReference>
<dbReference type="PROSITE" id="PS50929">
    <property type="entry name" value="ABC_TM1F"/>
    <property type="match status" value="1"/>
</dbReference>
<feature type="transmembrane region" description="Helical" evidence="5">
    <location>
        <begin position="254"/>
        <end position="273"/>
    </location>
</feature>
<evidence type="ECO:0000256" key="1">
    <source>
        <dbReference type="ARBA" id="ARBA00004651"/>
    </source>
</evidence>
<name>A0A6I4VLJ4_9BACL</name>
<dbReference type="PANTHER" id="PTHR43514:SF4">
    <property type="entry name" value="ABC TRANSPORTER I FAMILY MEMBER 10"/>
    <property type="match status" value="1"/>
</dbReference>
<dbReference type="InterPro" id="IPR036640">
    <property type="entry name" value="ABC1_TM_sf"/>
</dbReference>
<feature type="transmembrane region" description="Helical" evidence="5">
    <location>
        <begin position="39"/>
        <end position="61"/>
    </location>
</feature>
<dbReference type="GO" id="GO:0005524">
    <property type="term" value="F:ATP binding"/>
    <property type="evidence" value="ECO:0007669"/>
    <property type="project" value="UniProtKB-KW"/>
</dbReference>
<dbReference type="PANTHER" id="PTHR43514">
    <property type="entry name" value="ABC TRANSPORTER I FAMILY MEMBER 10"/>
    <property type="match status" value="1"/>
</dbReference>
<keyword evidence="9" id="KW-1185">Reference proteome</keyword>
<feature type="transmembrane region" description="Helical" evidence="5">
    <location>
        <begin position="173"/>
        <end position="193"/>
    </location>
</feature>
<keyword evidence="8" id="KW-0067">ATP-binding</keyword>
<dbReference type="RefSeq" id="WP_160799507.1">
    <property type="nucleotide sequence ID" value="NZ_WUUL01000001.1"/>
</dbReference>
<keyword evidence="4 5" id="KW-0472">Membrane</keyword>
<dbReference type="Gene3D" id="3.40.50.300">
    <property type="entry name" value="P-loop containing nucleotide triphosphate hydrolases"/>
    <property type="match status" value="1"/>
</dbReference>
<evidence type="ECO:0000259" key="6">
    <source>
        <dbReference type="PROSITE" id="PS50893"/>
    </source>
</evidence>
<evidence type="ECO:0000256" key="4">
    <source>
        <dbReference type="ARBA" id="ARBA00023136"/>
    </source>
</evidence>
<dbReference type="InterPro" id="IPR003439">
    <property type="entry name" value="ABC_transporter-like_ATP-bd"/>
</dbReference>